<evidence type="ECO:0000313" key="2">
    <source>
        <dbReference type="Proteomes" id="UP000286595"/>
    </source>
</evidence>
<dbReference type="AlphaFoldDB" id="A0A3R6E278"/>
<gene>
    <name evidence="1" type="ORF">DW252_01050</name>
</gene>
<comment type="caution">
    <text evidence="1">The sequence shown here is derived from an EMBL/GenBank/DDBJ whole genome shotgun (WGS) entry which is preliminary data.</text>
</comment>
<reference evidence="1 2" key="1">
    <citation type="submission" date="2018-08" db="EMBL/GenBank/DDBJ databases">
        <title>A genome reference for cultivated species of the human gut microbiota.</title>
        <authorList>
            <person name="Zou Y."/>
            <person name="Xue W."/>
            <person name="Luo G."/>
        </authorList>
    </citation>
    <scope>NUCLEOTIDE SEQUENCE [LARGE SCALE GENOMIC DNA]</scope>
    <source>
        <strain evidence="1 2">AM22-12LB</strain>
    </source>
</reference>
<evidence type="ECO:0000313" key="1">
    <source>
        <dbReference type="EMBL" id="RHG63000.1"/>
    </source>
</evidence>
<dbReference type="Proteomes" id="UP000286595">
    <property type="component" value="Unassembled WGS sequence"/>
</dbReference>
<sequence length="59" mass="6824">MKGCLCSSFSVFFIDLCQNRIGEYIVASFRKWSPGEGDILCRRIELKSQDKEVIYNEIS</sequence>
<dbReference type="EMBL" id="QRIM01000001">
    <property type="protein sequence ID" value="RHG63000.1"/>
    <property type="molecule type" value="Genomic_DNA"/>
</dbReference>
<protein>
    <submittedName>
        <fullName evidence="1">Uncharacterized protein</fullName>
    </submittedName>
</protein>
<proteinExistence type="predicted"/>
<organism evidence="1 2">
    <name type="scientific">Coprococcus comes</name>
    <dbReference type="NCBI Taxonomy" id="410072"/>
    <lineage>
        <taxon>Bacteria</taxon>
        <taxon>Bacillati</taxon>
        <taxon>Bacillota</taxon>
        <taxon>Clostridia</taxon>
        <taxon>Lachnospirales</taxon>
        <taxon>Lachnospiraceae</taxon>
        <taxon>Coprococcus</taxon>
    </lineage>
</organism>
<name>A0A3R6E278_9FIRM</name>
<accession>A0A3R6E278</accession>